<protein>
    <submittedName>
        <fullName evidence="12">Methyl-accepting chemotaxis sensory transducer with Cache sensor</fullName>
    </submittedName>
</protein>
<evidence type="ECO:0000313" key="13">
    <source>
        <dbReference type="Proteomes" id="UP001295463"/>
    </source>
</evidence>
<dbReference type="Gene3D" id="1.10.287.950">
    <property type="entry name" value="Methyl-accepting chemotaxis protein"/>
    <property type="match status" value="1"/>
</dbReference>
<dbReference type="SMART" id="SM00304">
    <property type="entry name" value="HAMP"/>
    <property type="match status" value="1"/>
</dbReference>
<evidence type="ECO:0000256" key="5">
    <source>
        <dbReference type="ARBA" id="ARBA00023136"/>
    </source>
</evidence>
<dbReference type="Pfam" id="PF17200">
    <property type="entry name" value="sCache_2"/>
    <property type="match status" value="1"/>
</dbReference>
<sequence>MKTYRDLGIFGKIMGLSLITWLGLVLVAYVLLVPYIRELVMVEKKYATANLVQQATSMLAAFQKQVDDGTLTLAEAQKTALEQISTIRYEDGGNYLWINDLTPKMVMHPLKPELNGTDLSTSKDPNGTALFVEMVNVCREKGKGYVGYAWPKAGNEQPVPKLSYVELFRPWGWIVGTGIYIDDVNAAMQKIRIRIGGALVFILLVSFLLATVVARSVTGPVREVVDSIRDIAQGEGDLTRKLPVHGKNEIGELSEWFNVFITKLHGVIAQVSASALQLASASTQLQATSRQMMDSINTLSSQSTNLATAGEEMAATSNDIAGNCHLAADGAQQAADTTRQGFEVVTHTVGGIRERGEETRKNALMVASLGERSDQIGAIVATIEDIADQTNLLALNAAIEAARAGEQGRGFAVVADEVRALAERTTRATKEISDMIRSIQQETGRAIRSMEEGVKGTEQGAAEAAQLETSLQAILSQVQMVSEQISQIATAAEEQTGTTREISRNVLNLSDLAHQNSQGISETALAADNVSRQAEELQRLVGQFKL</sequence>
<dbReference type="PROSITE" id="PS50885">
    <property type="entry name" value="HAMP"/>
    <property type="match status" value="1"/>
</dbReference>
<keyword evidence="5 9" id="KW-0472">Membrane</keyword>
<feature type="domain" description="Methyl-accepting transducer" evidence="10">
    <location>
        <begin position="274"/>
        <end position="510"/>
    </location>
</feature>
<feature type="transmembrane region" description="Helical" evidence="9">
    <location>
        <begin position="195"/>
        <end position="214"/>
    </location>
</feature>
<dbReference type="InterPro" id="IPR033480">
    <property type="entry name" value="sCache_2"/>
</dbReference>
<evidence type="ECO:0000256" key="9">
    <source>
        <dbReference type="SAM" id="Phobius"/>
    </source>
</evidence>
<evidence type="ECO:0000256" key="4">
    <source>
        <dbReference type="ARBA" id="ARBA00022989"/>
    </source>
</evidence>
<dbReference type="SUPFAM" id="SSF58104">
    <property type="entry name" value="Methyl-accepting chemotaxis protein (MCP) signaling domain"/>
    <property type="match status" value="1"/>
</dbReference>
<dbReference type="PANTHER" id="PTHR32089">
    <property type="entry name" value="METHYL-ACCEPTING CHEMOTAXIS PROTEIN MCPB"/>
    <property type="match status" value="1"/>
</dbReference>
<proteinExistence type="inferred from homology"/>
<evidence type="ECO:0000259" key="10">
    <source>
        <dbReference type="PROSITE" id="PS50111"/>
    </source>
</evidence>
<dbReference type="PRINTS" id="PR00260">
    <property type="entry name" value="CHEMTRNSDUCR"/>
</dbReference>
<accession>A0ABM9D9J7</accession>
<dbReference type="RefSeq" id="WP_305732072.1">
    <property type="nucleotide sequence ID" value="NZ_OW150024.1"/>
</dbReference>
<evidence type="ECO:0000256" key="3">
    <source>
        <dbReference type="ARBA" id="ARBA00022692"/>
    </source>
</evidence>
<dbReference type="EMBL" id="OW150024">
    <property type="protein sequence ID" value="CAH2031236.1"/>
    <property type="molecule type" value="Genomic_DNA"/>
</dbReference>
<keyword evidence="6 8" id="KW-0807">Transducer</keyword>
<keyword evidence="4 9" id="KW-1133">Transmembrane helix</keyword>
<evidence type="ECO:0000259" key="11">
    <source>
        <dbReference type="PROSITE" id="PS50885"/>
    </source>
</evidence>
<dbReference type="SMART" id="SM01049">
    <property type="entry name" value="Cache_2"/>
    <property type="match status" value="1"/>
</dbReference>
<keyword evidence="13" id="KW-1185">Reference proteome</keyword>
<feature type="domain" description="HAMP" evidence="11">
    <location>
        <begin position="215"/>
        <end position="269"/>
    </location>
</feature>
<dbReference type="InterPro" id="IPR003660">
    <property type="entry name" value="HAMP_dom"/>
</dbReference>
<keyword evidence="3 9" id="KW-0812">Transmembrane</keyword>
<comment type="similarity">
    <text evidence="7">Belongs to the methyl-accepting chemotaxis (MCP) protein family.</text>
</comment>
<feature type="transmembrane region" description="Helical" evidence="9">
    <location>
        <begin position="13"/>
        <end position="36"/>
    </location>
</feature>
<dbReference type="Pfam" id="PF00672">
    <property type="entry name" value="HAMP"/>
    <property type="match status" value="1"/>
</dbReference>
<comment type="subcellular location">
    <subcellularLocation>
        <location evidence="1">Cell membrane</location>
        <topology evidence="1">Multi-pass membrane protein</topology>
    </subcellularLocation>
</comment>
<evidence type="ECO:0000256" key="2">
    <source>
        <dbReference type="ARBA" id="ARBA00022475"/>
    </source>
</evidence>
<dbReference type="InterPro" id="IPR004089">
    <property type="entry name" value="MCPsignal_dom"/>
</dbReference>
<evidence type="ECO:0000313" key="12">
    <source>
        <dbReference type="EMBL" id="CAH2031236.1"/>
    </source>
</evidence>
<reference evidence="12 13" key="1">
    <citation type="submission" date="2022-03" db="EMBL/GenBank/DDBJ databases">
        <authorList>
            <person name="Koch H."/>
        </authorList>
    </citation>
    <scope>NUCLEOTIDE SEQUENCE [LARGE SCALE GENOMIC DNA]</scope>
    <source>
        <strain evidence="12 13">G1</strain>
    </source>
</reference>
<evidence type="ECO:0000256" key="8">
    <source>
        <dbReference type="PROSITE-ProRule" id="PRU00284"/>
    </source>
</evidence>
<name>A0ABM9D9J7_9BACT</name>
<dbReference type="PANTHER" id="PTHR32089:SF112">
    <property type="entry name" value="LYSOZYME-LIKE PROTEIN-RELATED"/>
    <property type="match status" value="1"/>
</dbReference>
<organism evidence="12 13">
    <name type="scientific">Trichlorobacter ammonificans</name>
    <dbReference type="NCBI Taxonomy" id="2916410"/>
    <lineage>
        <taxon>Bacteria</taxon>
        <taxon>Pseudomonadati</taxon>
        <taxon>Thermodesulfobacteriota</taxon>
        <taxon>Desulfuromonadia</taxon>
        <taxon>Geobacterales</taxon>
        <taxon>Geobacteraceae</taxon>
        <taxon>Trichlorobacter</taxon>
    </lineage>
</organism>
<dbReference type="CDD" id="cd06225">
    <property type="entry name" value="HAMP"/>
    <property type="match status" value="1"/>
</dbReference>
<evidence type="ECO:0000256" key="7">
    <source>
        <dbReference type="ARBA" id="ARBA00029447"/>
    </source>
</evidence>
<dbReference type="SMART" id="SM00283">
    <property type="entry name" value="MA"/>
    <property type="match status" value="1"/>
</dbReference>
<dbReference type="Pfam" id="PF00015">
    <property type="entry name" value="MCPsignal"/>
    <property type="match status" value="1"/>
</dbReference>
<dbReference type="Proteomes" id="UP001295463">
    <property type="component" value="Chromosome"/>
</dbReference>
<dbReference type="CDD" id="cd11386">
    <property type="entry name" value="MCP_signal"/>
    <property type="match status" value="1"/>
</dbReference>
<dbReference type="InterPro" id="IPR004090">
    <property type="entry name" value="Chemotax_Me-accpt_rcpt"/>
</dbReference>
<dbReference type="Gene3D" id="3.30.450.20">
    <property type="entry name" value="PAS domain"/>
    <property type="match status" value="1"/>
</dbReference>
<evidence type="ECO:0000256" key="1">
    <source>
        <dbReference type="ARBA" id="ARBA00004651"/>
    </source>
</evidence>
<evidence type="ECO:0000256" key="6">
    <source>
        <dbReference type="ARBA" id="ARBA00023224"/>
    </source>
</evidence>
<keyword evidence="2" id="KW-1003">Cell membrane</keyword>
<gene>
    <name evidence="12" type="ORF">GEAMG1_1406</name>
</gene>
<dbReference type="PROSITE" id="PS50111">
    <property type="entry name" value="CHEMOTAXIS_TRANSDUC_2"/>
    <property type="match status" value="1"/>
</dbReference>